<evidence type="ECO:0000256" key="3">
    <source>
        <dbReference type="ARBA" id="ARBA00022840"/>
    </source>
</evidence>
<evidence type="ECO:0000256" key="4">
    <source>
        <dbReference type="ARBA" id="ARBA00022970"/>
    </source>
</evidence>
<sequence>MNKKQEEIMSQTIVEVNKLNKVFKQGKNQKVHVLKDIDAKIERGEFLSIMGPSGSGKTTFLYNISGMDRMTSGNVLLNGEEIADKSEAELAKLRLTRMGFIFQDIYLLRNLNLFDNVIYTGYIAKNRKKEEIDEHANQLMKRMGIDEIKSHDITEASGGQLQRVGICRALINEPEIIFGDEPTGALNSKATEEILNILLDINSEGTTIVLVTHDIRVAARSQRVLFMIDGEIRAEKQLGKFNKEAIDSNEQLTKREEQMNQWLKQNGF</sequence>
<comment type="caution">
    <text evidence="6">The sequence shown here is derived from an EMBL/GenBank/DDBJ whole genome shotgun (WGS) entry which is preliminary data.</text>
</comment>
<dbReference type="InterPro" id="IPR027417">
    <property type="entry name" value="P-loop_NTPase"/>
</dbReference>
<name>A0AA91GMJ1_9ENTE</name>
<evidence type="ECO:0000313" key="7">
    <source>
        <dbReference type="Proteomes" id="UP000183039"/>
    </source>
</evidence>
<dbReference type="InterPro" id="IPR003593">
    <property type="entry name" value="AAA+_ATPase"/>
</dbReference>
<gene>
    <name evidence="6" type="ORF">RV15_GL002796</name>
</gene>
<dbReference type="CDD" id="cd03255">
    <property type="entry name" value="ABC_MJ0796_LolCDE_FtsE"/>
    <property type="match status" value="1"/>
</dbReference>
<dbReference type="GO" id="GO:0022857">
    <property type="term" value="F:transmembrane transporter activity"/>
    <property type="evidence" value="ECO:0007669"/>
    <property type="project" value="UniProtKB-ARBA"/>
</dbReference>
<dbReference type="SMART" id="SM00382">
    <property type="entry name" value="AAA"/>
    <property type="match status" value="1"/>
</dbReference>
<dbReference type="InterPro" id="IPR003439">
    <property type="entry name" value="ABC_transporter-like_ATP-bd"/>
</dbReference>
<dbReference type="GO" id="GO:0098796">
    <property type="term" value="C:membrane protein complex"/>
    <property type="evidence" value="ECO:0007669"/>
    <property type="project" value="UniProtKB-ARBA"/>
</dbReference>
<dbReference type="PANTHER" id="PTHR24220">
    <property type="entry name" value="IMPORT ATP-BINDING PROTEIN"/>
    <property type="match status" value="1"/>
</dbReference>
<dbReference type="PROSITE" id="PS50893">
    <property type="entry name" value="ABC_TRANSPORTER_2"/>
    <property type="match status" value="1"/>
</dbReference>
<dbReference type="GO" id="GO:0016887">
    <property type="term" value="F:ATP hydrolysis activity"/>
    <property type="evidence" value="ECO:0007669"/>
    <property type="project" value="InterPro"/>
</dbReference>
<proteinExistence type="predicted"/>
<keyword evidence="1" id="KW-0813">Transport</keyword>
<dbReference type="SUPFAM" id="SSF52540">
    <property type="entry name" value="P-loop containing nucleoside triphosphate hydrolases"/>
    <property type="match status" value="1"/>
</dbReference>
<evidence type="ECO:0000259" key="5">
    <source>
        <dbReference type="PROSITE" id="PS50893"/>
    </source>
</evidence>
<feature type="domain" description="ABC transporter" evidence="5">
    <location>
        <begin position="14"/>
        <end position="254"/>
    </location>
</feature>
<dbReference type="GO" id="GO:0005524">
    <property type="term" value="F:ATP binding"/>
    <property type="evidence" value="ECO:0007669"/>
    <property type="project" value="UniProtKB-KW"/>
</dbReference>
<dbReference type="PANTHER" id="PTHR24220:SF692">
    <property type="entry name" value="ABC TRANSPORTER DOMAIN-CONTAINING PROTEIN"/>
    <property type="match status" value="1"/>
</dbReference>
<dbReference type="GO" id="GO:0006865">
    <property type="term" value="P:amino acid transport"/>
    <property type="evidence" value="ECO:0007669"/>
    <property type="project" value="UniProtKB-KW"/>
</dbReference>
<keyword evidence="2" id="KW-0547">Nucleotide-binding</keyword>
<dbReference type="EMBL" id="JXLC01000004">
    <property type="protein sequence ID" value="OJG92851.1"/>
    <property type="molecule type" value="Genomic_DNA"/>
</dbReference>
<dbReference type="GO" id="GO:0005886">
    <property type="term" value="C:plasma membrane"/>
    <property type="evidence" value="ECO:0007669"/>
    <property type="project" value="TreeGrafter"/>
</dbReference>
<evidence type="ECO:0000256" key="1">
    <source>
        <dbReference type="ARBA" id="ARBA00022448"/>
    </source>
</evidence>
<dbReference type="Pfam" id="PF00005">
    <property type="entry name" value="ABC_tran"/>
    <property type="match status" value="1"/>
</dbReference>
<evidence type="ECO:0000256" key="2">
    <source>
        <dbReference type="ARBA" id="ARBA00022741"/>
    </source>
</evidence>
<accession>A0AA91GMJ1</accession>
<reference evidence="6 7" key="1">
    <citation type="submission" date="2014-12" db="EMBL/GenBank/DDBJ databases">
        <title>Draft genome sequences of 29 type strains of Enterococci.</title>
        <authorList>
            <person name="Zhong Z."/>
            <person name="Sun Z."/>
            <person name="Liu W."/>
            <person name="Zhang W."/>
            <person name="Zhang H."/>
        </authorList>
    </citation>
    <scope>NUCLEOTIDE SEQUENCE [LARGE SCALE GENOMIC DNA]</scope>
    <source>
        <strain evidence="6 7">DSM 22801</strain>
    </source>
</reference>
<protein>
    <submittedName>
        <fullName evidence="6">ABC transporter ATP-binding protein</fullName>
    </submittedName>
</protein>
<dbReference type="Proteomes" id="UP000183039">
    <property type="component" value="Unassembled WGS sequence"/>
</dbReference>
<dbReference type="AlphaFoldDB" id="A0AA91GMJ1"/>
<dbReference type="InterPro" id="IPR017911">
    <property type="entry name" value="MacB-like_ATP-bd"/>
</dbReference>
<evidence type="ECO:0000313" key="6">
    <source>
        <dbReference type="EMBL" id="OJG92851.1"/>
    </source>
</evidence>
<dbReference type="InterPro" id="IPR015854">
    <property type="entry name" value="ABC_transpr_LolD-like"/>
</dbReference>
<dbReference type="FunFam" id="3.40.50.300:FF:000032">
    <property type="entry name" value="Export ABC transporter ATP-binding protein"/>
    <property type="match status" value="1"/>
</dbReference>
<dbReference type="Gene3D" id="3.40.50.300">
    <property type="entry name" value="P-loop containing nucleotide triphosphate hydrolases"/>
    <property type="match status" value="1"/>
</dbReference>
<keyword evidence="4" id="KW-0029">Amino-acid transport</keyword>
<organism evidence="6 7">
    <name type="scientific">Enterococcus silesiacus</name>
    <dbReference type="NCBI Taxonomy" id="332949"/>
    <lineage>
        <taxon>Bacteria</taxon>
        <taxon>Bacillati</taxon>
        <taxon>Bacillota</taxon>
        <taxon>Bacilli</taxon>
        <taxon>Lactobacillales</taxon>
        <taxon>Enterococcaceae</taxon>
        <taxon>Enterococcus</taxon>
    </lineage>
</organism>
<keyword evidence="3 6" id="KW-0067">ATP-binding</keyword>